<dbReference type="AlphaFoldDB" id="A0A948X2P5"/>
<dbReference type="Proteomes" id="UP000784286">
    <property type="component" value="Unassembled WGS sequence"/>
</dbReference>
<comment type="caution">
    <text evidence="6">The sequence shown here is derived from an EMBL/GenBank/DDBJ whole genome shotgun (WGS) entry which is preliminary data.</text>
</comment>
<dbReference type="Pfam" id="PF01209">
    <property type="entry name" value="Ubie_methyltran"/>
    <property type="match status" value="1"/>
</dbReference>
<dbReference type="EC" id="2.1.1.163" evidence="5"/>
<evidence type="ECO:0000256" key="5">
    <source>
        <dbReference type="HAMAP-Rule" id="MF_01813"/>
    </source>
</evidence>
<comment type="pathway">
    <text evidence="5">Quinol/quinone metabolism; menaquinone biosynthesis; menaquinol from 1,4-dihydroxy-2-naphthoate: step 2/2.</text>
</comment>
<dbReference type="PANTHER" id="PTHR43591:SF24">
    <property type="entry name" value="2-METHOXY-6-POLYPRENYL-1,4-BENZOQUINOL METHYLASE, MITOCHONDRIAL"/>
    <property type="match status" value="1"/>
</dbReference>
<comment type="catalytic activity">
    <reaction evidence="5">
        <text>a 2-demethylmenaquinol + S-adenosyl-L-methionine = a menaquinol + S-adenosyl-L-homocysteine + H(+)</text>
        <dbReference type="Rhea" id="RHEA:42640"/>
        <dbReference type="Rhea" id="RHEA-COMP:9539"/>
        <dbReference type="Rhea" id="RHEA-COMP:9563"/>
        <dbReference type="ChEBI" id="CHEBI:15378"/>
        <dbReference type="ChEBI" id="CHEBI:18151"/>
        <dbReference type="ChEBI" id="CHEBI:55437"/>
        <dbReference type="ChEBI" id="CHEBI:57856"/>
        <dbReference type="ChEBI" id="CHEBI:59789"/>
        <dbReference type="EC" id="2.1.1.163"/>
    </reaction>
</comment>
<keyword evidence="3 5" id="KW-0808">Transferase</keyword>
<dbReference type="SUPFAM" id="SSF53335">
    <property type="entry name" value="S-adenosyl-L-methionine-dependent methyltransferases"/>
    <property type="match status" value="1"/>
</dbReference>
<evidence type="ECO:0000256" key="2">
    <source>
        <dbReference type="ARBA" id="ARBA00022603"/>
    </source>
</evidence>
<feature type="binding site" evidence="5">
    <location>
        <position position="91"/>
    </location>
    <ligand>
        <name>S-adenosyl-L-methionine</name>
        <dbReference type="ChEBI" id="CHEBI:59789"/>
    </ligand>
</feature>
<name>A0A948X2P5_9BACT</name>
<dbReference type="PROSITE" id="PS51608">
    <property type="entry name" value="SAM_MT_UBIE"/>
    <property type="match status" value="1"/>
</dbReference>
<dbReference type="GO" id="GO:0009234">
    <property type="term" value="P:menaquinone biosynthetic process"/>
    <property type="evidence" value="ECO:0007669"/>
    <property type="project" value="UniProtKB-UniRule"/>
</dbReference>
<accession>A0A948X2P5</accession>
<evidence type="ECO:0000313" key="7">
    <source>
        <dbReference type="Proteomes" id="UP000784286"/>
    </source>
</evidence>
<keyword evidence="1 5" id="KW-0474">Menaquinone biosynthesis</keyword>
<dbReference type="InterPro" id="IPR004033">
    <property type="entry name" value="UbiE/COQ5_MeTrFase"/>
</dbReference>
<dbReference type="CDD" id="cd02440">
    <property type="entry name" value="AdoMet_MTases"/>
    <property type="match status" value="1"/>
</dbReference>
<evidence type="ECO:0000256" key="4">
    <source>
        <dbReference type="ARBA" id="ARBA00022691"/>
    </source>
</evidence>
<proteinExistence type="inferred from homology"/>
<dbReference type="PROSITE" id="PS01183">
    <property type="entry name" value="UBIE_1"/>
    <property type="match status" value="1"/>
</dbReference>
<comment type="caution">
    <text evidence="5">Lacks conserved residue(s) required for the propagation of feature annotation.</text>
</comment>
<protein>
    <recommendedName>
        <fullName evidence="5">Demethylmenaquinone methyltransferase</fullName>
        <ecNumber evidence="5">2.1.1.163</ecNumber>
    </recommendedName>
</protein>
<keyword evidence="2 5" id="KW-0489">Methyltransferase</keyword>
<dbReference type="EMBL" id="JAHLFJ010000075">
    <property type="protein sequence ID" value="MBU3856485.1"/>
    <property type="molecule type" value="Genomic_DNA"/>
</dbReference>
<dbReference type="GO" id="GO:0043770">
    <property type="term" value="F:demethylmenaquinone methyltransferase activity"/>
    <property type="evidence" value="ECO:0007669"/>
    <property type="project" value="UniProtKB-UniRule"/>
</dbReference>
<dbReference type="GO" id="GO:0032259">
    <property type="term" value="P:methylation"/>
    <property type="evidence" value="ECO:0007669"/>
    <property type="project" value="UniProtKB-KW"/>
</dbReference>
<organism evidence="6 7">
    <name type="scientific">Candidatus Phocaeicola excrementipullorum</name>
    <dbReference type="NCBI Taxonomy" id="2838731"/>
    <lineage>
        <taxon>Bacteria</taxon>
        <taxon>Pseudomonadati</taxon>
        <taxon>Bacteroidota</taxon>
        <taxon>Bacteroidia</taxon>
        <taxon>Bacteroidales</taxon>
        <taxon>Bacteroidaceae</taxon>
        <taxon>Phocaeicola</taxon>
    </lineage>
</organism>
<dbReference type="NCBIfam" id="NF001244">
    <property type="entry name" value="PRK00216.1-5"/>
    <property type="match status" value="1"/>
</dbReference>
<keyword evidence="4 5" id="KW-0949">S-adenosyl-L-methionine</keyword>
<comment type="function">
    <text evidence="5">Methyltransferase required for the conversion of demethylmenaquinol (DMKH2) to menaquinol (MKH2).</text>
</comment>
<dbReference type="InterPro" id="IPR029063">
    <property type="entry name" value="SAM-dependent_MTases_sf"/>
</dbReference>
<gene>
    <name evidence="6" type="primary">ubiE</name>
    <name evidence="5" type="synonym">menG</name>
    <name evidence="6" type="ORF">H9928_08025</name>
</gene>
<reference evidence="6" key="1">
    <citation type="journal article" date="2021" name="PeerJ">
        <title>Extensive microbial diversity within the chicken gut microbiome revealed by metagenomics and culture.</title>
        <authorList>
            <person name="Gilroy R."/>
            <person name="Ravi A."/>
            <person name="Getino M."/>
            <person name="Pursley I."/>
            <person name="Horton D.L."/>
            <person name="Alikhan N.F."/>
            <person name="Baker D."/>
            <person name="Gharbi K."/>
            <person name="Hall N."/>
            <person name="Watson M."/>
            <person name="Adriaenssens E.M."/>
            <person name="Foster-Nyarko E."/>
            <person name="Jarju S."/>
            <person name="Secka A."/>
            <person name="Antonio M."/>
            <person name="Oren A."/>
            <person name="Chaudhuri R.R."/>
            <person name="La Ragione R."/>
            <person name="Hildebrand F."/>
            <person name="Pallen M.J."/>
        </authorList>
    </citation>
    <scope>NUCLEOTIDE SEQUENCE</scope>
    <source>
        <strain evidence="6">8470</strain>
    </source>
</reference>
<evidence type="ECO:0000256" key="1">
    <source>
        <dbReference type="ARBA" id="ARBA00022428"/>
    </source>
</evidence>
<comment type="similarity">
    <text evidence="5">Belongs to the class I-like SAM-binding methyltransferase superfamily. MenG/UbiE family.</text>
</comment>
<sequence length="246" mass="28047">MPHYPQENIKPYDKNGSKKEQVEKMFDHIAPAYDNLNHLLSWGIDKSWRKKAINLLKPFRPRRIMDVATGTGDFAIKACRMLDPEELVGTDISEGMMNVGREKVKQMGLDRQISFAKEDCTALSFPDNRFDAITVAFGVRNFEDLDRGLREMRRVLAPGGHLVILELSTPERFPMKQLYSVYSKAVIPTLGKLLSKDRSAYTYLPQSIKAFPQGEVMQEIMLRAGFGQVSFKRLTMGICTLYFATK</sequence>
<dbReference type="NCBIfam" id="TIGR01934">
    <property type="entry name" value="MenG_MenH_UbiE"/>
    <property type="match status" value="1"/>
</dbReference>
<dbReference type="PANTHER" id="PTHR43591">
    <property type="entry name" value="METHYLTRANSFERASE"/>
    <property type="match status" value="1"/>
</dbReference>
<evidence type="ECO:0000313" key="6">
    <source>
        <dbReference type="EMBL" id="MBU3856485.1"/>
    </source>
</evidence>
<evidence type="ECO:0000256" key="3">
    <source>
        <dbReference type="ARBA" id="ARBA00022679"/>
    </source>
</evidence>
<dbReference type="HAMAP" id="MF_01813">
    <property type="entry name" value="MenG_UbiE_methyltr"/>
    <property type="match status" value="1"/>
</dbReference>
<feature type="binding site" evidence="5">
    <location>
        <begin position="119"/>
        <end position="120"/>
    </location>
    <ligand>
        <name>S-adenosyl-L-methionine</name>
        <dbReference type="ChEBI" id="CHEBI:59789"/>
    </ligand>
</feature>
<reference evidence="6" key="2">
    <citation type="submission" date="2021-04" db="EMBL/GenBank/DDBJ databases">
        <authorList>
            <person name="Gilroy R."/>
        </authorList>
    </citation>
    <scope>NUCLEOTIDE SEQUENCE</scope>
    <source>
        <strain evidence="6">8470</strain>
    </source>
</reference>
<dbReference type="Gene3D" id="3.40.50.150">
    <property type="entry name" value="Vaccinia Virus protein VP39"/>
    <property type="match status" value="1"/>
</dbReference>
<dbReference type="InterPro" id="IPR023576">
    <property type="entry name" value="UbiE/COQ5_MeTrFase_CS"/>
</dbReference>
<feature type="binding site" evidence="5">
    <location>
        <position position="71"/>
    </location>
    <ligand>
        <name>S-adenosyl-L-methionine</name>
        <dbReference type="ChEBI" id="CHEBI:59789"/>
    </ligand>
</feature>